<accession>A0AA38RZI4</accession>
<keyword evidence="2" id="KW-1185">Reference proteome</keyword>
<dbReference type="AlphaFoldDB" id="A0AA38RZI4"/>
<protein>
    <recommendedName>
        <fullName evidence="3">ABM domain-containing protein</fullName>
    </recommendedName>
</protein>
<organism evidence="1 2">
    <name type="scientific">Coniochaeta hoffmannii</name>
    <dbReference type="NCBI Taxonomy" id="91930"/>
    <lineage>
        <taxon>Eukaryota</taxon>
        <taxon>Fungi</taxon>
        <taxon>Dikarya</taxon>
        <taxon>Ascomycota</taxon>
        <taxon>Pezizomycotina</taxon>
        <taxon>Sordariomycetes</taxon>
        <taxon>Sordariomycetidae</taxon>
        <taxon>Coniochaetales</taxon>
        <taxon>Coniochaetaceae</taxon>
        <taxon>Coniochaeta</taxon>
    </lineage>
</organism>
<reference evidence="1" key="1">
    <citation type="submission" date="2022-07" db="EMBL/GenBank/DDBJ databases">
        <title>Fungi with potential for degradation of polypropylene.</title>
        <authorList>
            <person name="Gostincar C."/>
        </authorList>
    </citation>
    <scope>NUCLEOTIDE SEQUENCE</scope>
    <source>
        <strain evidence="1">EXF-13287</strain>
    </source>
</reference>
<dbReference type="Proteomes" id="UP001174691">
    <property type="component" value="Unassembled WGS sequence"/>
</dbReference>
<dbReference type="InterPro" id="IPR011008">
    <property type="entry name" value="Dimeric_a/b-barrel"/>
</dbReference>
<dbReference type="EMBL" id="JANBVN010000021">
    <property type="protein sequence ID" value="KAJ9161544.1"/>
    <property type="molecule type" value="Genomic_DNA"/>
</dbReference>
<name>A0AA38RZI4_9PEZI</name>
<evidence type="ECO:0008006" key="3">
    <source>
        <dbReference type="Google" id="ProtNLM"/>
    </source>
</evidence>
<dbReference type="Gene3D" id="3.30.70.100">
    <property type="match status" value="1"/>
</dbReference>
<dbReference type="SUPFAM" id="SSF54909">
    <property type="entry name" value="Dimeric alpha+beta barrel"/>
    <property type="match status" value="1"/>
</dbReference>
<proteinExistence type="predicted"/>
<evidence type="ECO:0000313" key="1">
    <source>
        <dbReference type="EMBL" id="KAJ9161544.1"/>
    </source>
</evidence>
<evidence type="ECO:0000313" key="2">
    <source>
        <dbReference type="Proteomes" id="UP001174691"/>
    </source>
</evidence>
<gene>
    <name evidence="1" type="ORF">NKR19_g2125</name>
</gene>
<comment type="caution">
    <text evidence="1">The sequence shown here is derived from an EMBL/GenBank/DDBJ whole genome shotgun (WGS) entry which is preliminary data.</text>
</comment>
<sequence length="220" mass="25280">MFYLFANVNFLPGGYAPWQAAYDKLGEYVWAQEPTTLTYYFGIPYDNEHDFESTPLMFAFEVYDERKSLYETHFTSTAMQHFLKGALPVMSTGFDLSHYTAIGGFLDAPGDARQCGVMYDTKIVAKTPEARAVLRDRLATLAKKMEAETDKGQVLTWMAFESLDNDRDLRVYGRFRDRAAMAGVNEREDVVGFWKESRDGEIERIEQRGYVPNGKGWLHR</sequence>